<keyword evidence="2" id="KW-1185">Reference proteome</keyword>
<sequence>MKFKVGLQGYRDMYHRAIFDEDAPGITASTKIDKFNLNTGLFVLNDDEVNENASQTFGTIDIKRKSENNTVKGSLMYYTIQDELSIFYLGAGTDITLNNNIFGGHFIYNMGEDKLTDQDINGFFGYAYAGRKIMDNLKLKLKFGYTPSKYDADSKTMFYSIKPNAVGYGLEYFYRGSVYDYNALTRNYQGILGEGNMVGVLNASYKFLYANLGMIYATNEDIDDKHIGNEIDLGITTEVAEKIKFKAVYAMFMPCKDSWSENETASELSMQLNYKF</sequence>
<protein>
    <submittedName>
        <fullName evidence="1">Uncharacterized protein</fullName>
    </submittedName>
</protein>
<dbReference type="Gene3D" id="2.40.160.10">
    <property type="entry name" value="Porin"/>
    <property type="match status" value="1"/>
</dbReference>
<reference evidence="1" key="1">
    <citation type="submission" date="2019-08" db="EMBL/GenBank/DDBJ databases">
        <title>Genomic characterization of a novel candidate phylum (ARYD3) from a high temperature, high salinity tertiary oil reservoir in north central Oklahoma, USA.</title>
        <authorList>
            <person name="Youssef N.H."/>
            <person name="Yadav A."/>
            <person name="Elshahed M.S."/>
        </authorList>
    </citation>
    <scope>NUCLEOTIDE SEQUENCE [LARGE SCALE GENOMIC DNA]</scope>
    <source>
        <strain evidence="1">ARYD3</strain>
    </source>
</reference>
<gene>
    <name evidence="1" type="ORF">FXF47_07205</name>
</gene>
<dbReference type="AlphaFoldDB" id="A0A5D0MAT9"/>
<dbReference type="InterPro" id="IPR023614">
    <property type="entry name" value="Porin_dom_sf"/>
</dbReference>
<dbReference type="Proteomes" id="UP000324143">
    <property type="component" value="Unassembled WGS sequence"/>
</dbReference>
<name>A0A5D0MAT9_9BACT</name>
<organism evidence="1 2">
    <name type="scientific">Candidatus Mcinerneyibacterium aminivorans</name>
    <dbReference type="NCBI Taxonomy" id="2703815"/>
    <lineage>
        <taxon>Bacteria</taxon>
        <taxon>Candidatus Macinerneyibacteriota</taxon>
        <taxon>Candidatus Mcinerneyibacteria</taxon>
        <taxon>Candidatus Mcinerneyibacteriales</taxon>
        <taxon>Candidatus Mcinerneyibacteriaceae</taxon>
        <taxon>Candidatus Mcinerneyibacterium</taxon>
    </lineage>
</organism>
<proteinExistence type="predicted"/>
<dbReference type="EMBL" id="VSIX01000069">
    <property type="protein sequence ID" value="TYB30817.1"/>
    <property type="molecule type" value="Genomic_DNA"/>
</dbReference>
<accession>A0A5D0MAT9</accession>
<evidence type="ECO:0000313" key="2">
    <source>
        <dbReference type="Proteomes" id="UP000324143"/>
    </source>
</evidence>
<evidence type="ECO:0000313" key="1">
    <source>
        <dbReference type="EMBL" id="TYB30817.1"/>
    </source>
</evidence>
<comment type="caution">
    <text evidence="1">The sequence shown here is derived from an EMBL/GenBank/DDBJ whole genome shotgun (WGS) entry which is preliminary data.</text>
</comment>